<comment type="subcellular location">
    <subcellularLocation>
        <location evidence="1 8">Cell membrane</location>
        <topology evidence="1 8">Multi-pass membrane protein</topology>
    </subcellularLocation>
</comment>
<dbReference type="GO" id="GO:0005886">
    <property type="term" value="C:plasma membrane"/>
    <property type="evidence" value="ECO:0007669"/>
    <property type="project" value="UniProtKB-SubCell"/>
</dbReference>
<dbReference type="Proteomes" id="UP000281171">
    <property type="component" value="Unassembled WGS sequence"/>
</dbReference>
<comment type="caution">
    <text evidence="12">The sequence shown here is derived from an EMBL/GenBank/DDBJ whole genome shotgun (WGS) entry which is preliminary data.</text>
</comment>
<evidence type="ECO:0000313" key="13">
    <source>
        <dbReference type="Proteomes" id="UP000267035"/>
    </source>
</evidence>
<dbReference type="FunFam" id="1.10.3720.10:FF:000002">
    <property type="entry name" value="D-methionine ABC transporter permease MetI"/>
    <property type="match status" value="1"/>
</dbReference>
<evidence type="ECO:0000256" key="2">
    <source>
        <dbReference type="ARBA" id="ARBA00007069"/>
    </source>
</evidence>
<dbReference type="EMBL" id="RDQM01000003">
    <property type="protein sequence ID" value="RMX00062.1"/>
    <property type="molecule type" value="Genomic_DNA"/>
</dbReference>
<keyword evidence="6 8" id="KW-1133">Transmembrane helix</keyword>
<evidence type="ECO:0000313" key="14">
    <source>
        <dbReference type="Proteomes" id="UP000267521"/>
    </source>
</evidence>
<protein>
    <submittedName>
        <fullName evidence="12">ABC transporter permease</fullName>
    </submittedName>
</protein>
<dbReference type="RefSeq" id="WP_122237563.1">
    <property type="nucleotide sequence ID" value="NZ_RDQK01000030.1"/>
</dbReference>
<dbReference type="InterPro" id="IPR035906">
    <property type="entry name" value="MetI-like_sf"/>
</dbReference>
<dbReference type="AlphaFoldDB" id="A0A3M6QTA4"/>
<evidence type="ECO:0000256" key="6">
    <source>
        <dbReference type="ARBA" id="ARBA00022989"/>
    </source>
</evidence>
<dbReference type="PANTHER" id="PTHR30450">
    <property type="entry name" value="ABC TRANSPORTER PERMEASE"/>
    <property type="match status" value="1"/>
</dbReference>
<dbReference type="Pfam" id="PF00528">
    <property type="entry name" value="BPD_transp_1"/>
    <property type="match status" value="1"/>
</dbReference>
<dbReference type="PROSITE" id="PS50928">
    <property type="entry name" value="ABC_TM1"/>
    <property type="match status" value="1"/>
</dbReference>
<sequence>MSFESLLQSWQPAWLSIPLTTYWQSLLETLLMVGVSGAIAFLAGVPLALLLIVTAPGGFLASPGINRAVGYVVNGFRAVPFIVLLVALIPFTRWVVGTTIGVWAAIVPLAISATPFFARIAEVSLREVDPGLIEAAQAMGCRKWDIVRHVYLPEAMPGIIGGFTITLVALISSSAMAGAVGAGGLGDLAIRYGYQRFDSQVMVVVIVALLLLVTAVQFAGDRYVRWLRER</sequence>
<accession>A0A3M6QC46</accession>
<dbReference type="GO" id="GO:0048473">
    <property type="term" value="P:D-methionine transmembrane transport"/>
    <property type="evidence" value="ECO:0007669"/>
    <property type="project" value="TreeGrafter"/>
</dbReference>
<organism evidence="12 15">
    <name type="scientific">Allofranklinella schreckenbergeri</name>
    <dbReference type="NCBI Taxonomy" id="1076744"/>
    <lineage>
        <taxon>Bacteria</taxon>
        <taxon>Pseudomonadati</taxon>
        <taxon>Pseudomonadota</taxon>
        <taxon>Betaproteobacteria</taxon>
        <taxon>Burkholderiales</taxon>
        <taxon>Comamonadaceae</taxon>
        <taxon>Allofranklinella</taxon>
    </lineage>
</organism>
<evidence type="ECO:0000313" key="10">
    <source>
        <dbReference type="EMBL" id="RMW95555.1"/>
    </source>
</evidence>
<evidence type="ECO:0000313" key="12">
    <source>
        <dbReference type="EMBL" id="RMX06248.1"/>
    </source>
</evidence>
<comment type="similarity">
    <text evidence="2">Belongs to the binding-protein-dependent transport system permease family. CysTW subfamily.</text>
</comment>
<evidence type="ECO:0000256" key="5">
    <source>
        <dbReference type="ARBA" id="ARBA00022692"/>
    </source>
</evidence>
<dbReference type="InterPro" id="IPR051322">
    <property type="entry name" value="AA_ABC_Transporter_Permease"/>
</dbReference>
<keyword evidence="5 8" id="KW-0812">Transmembrane</keyword>
<evidence type="ECO:0000313" key="15">
    <source>
        <dbReference type="Proteomes" id="UP000281171"/>
    </source>
</evidence>
<dbReference type="EMBL" id="RDQL01000024">
    <property type="protein sequence ID" value="RMW95555.1"/>
    <property type="molecule type" value="Genomic_DNA"/>
</dbReference>
<dbReference type="Proteomes" id="UP000267035">
    <property type="component" value="Unassembled WGS sequence"/>
</dbReference>
<feature type="transmembrane region" description="Helical" evidence="8">
    <location>
        <begin position="95"/>
        <end position="118"/>
    </location>
</feature>
<evidence type="ECO:0000256" key="7">
    <source>
        <dbReference type="ARBA" id="ARBA00023136"/>
    </source>
</evidence>
<keyword evidence="13" id="KW-1185">Reference proteome</keyword>
<proteinExistence type="inferred from homology"/>
<dbReference type="SUPFAM" id="SSF161098">
    <property type="entry name" value="MetI-like"/>
    <property type="match status" value="1"/>
</dbReference>
<evidence type="ECO:0000256" key="4">
    <source>
        <dbReference type="ARBA" id="ARBA00022475"/>
    </source>
</evidence>
<feature type="domain" description="ABC transmembrane type-1" evidence="9">
    <location>
        <begin position="26"/>
        <end position="220"/>
    </location>
</feature>
<keyword evidence="3 8" id="KW-0813">Transport</keyword>
<dbReference type="Proteomes" id="UP000267521">
    <property type="component" value="Unassembled WGS sequence"/>
</dbReference>
<evidence type="ECO:0000256" key="3">
    <source>
        <dbReference type="ARBA" id="ARBA00022448"/>
    </source>
</evidence>
<evidence type="ECO:0000313" key="11">
    <source>
        <dbReference type="EMBL" id="RMX00062.1"/>
    </source>
</evidence>
<dbReference type="PANTHER" id="PTHR30450:SF1">
    <property type="entry name" value="D-METHIONINE TRANSPORT SYSTEM PERMEASE PROTEIN METI-RELATED"/>
    <property type="match status" value="1"/>
</dbReference>
<feature type="transmembrane region" description="Helical" evidence="8">
    <location>
        <begin position="68"/>
        <end position="89"/>
    </location>
</feature>
<dbReference type="EMBL" id="RDQK01000030">
    <property type="protein sequence ID" value="RMX06248.1"/>
    <property type="molecule type" value="Genomic_DNA"/>
</dbReference>
<name>A0A3M6QTA4_9BURK</name>
<dbReference type="CDD" id="cd06261">
    <property type="entry name" value="TM_PBP2"/>
    <property type="match status" value="1"/>
</dbReference>
<feature type="transmembrane region" description="Helical" evidence="8">
    <location>
        <begin position="30"/>
        <end position="56"/>
    </location>
</feature>
<evidence type="ECO:0000259" key="9">
    <source>
        <dbReference type="PROSITE" id="PS50928"/>
    </source>
</evidence>
<keyword evidence="4" id="KW-1003">Cell membrane</keyword>
<accession>A0A3M6PXK0</accession>
<dbReference type="NCBIfam" id="NF008049">
    <property type="entry name" value="PRK10782.1"/>
    <property type="match status" value="1"/>
</dbReference>
<keyword evidence="7 8" id="KW-0472">Membrane</keyword>
<reference evidence="13 14" key="1">
    <citation type="submission" date="2018-10" db="EMBL/GenBank/DDBJ databases">
        <title>Comamonadaceae CDC group NO-1 genome sequencing and assembly.</title>
        <authorList>
            <person name="Bernier A.-M."/>
            <person name="Bernard K."/>
        </authorList>
    </citation>
    <scope>NUCLEOTIDE SEQUENCE [LARGE SCALE GENOMIC DNA]</scope>
    <source>
        <strain evidence="10 13">NML161473</strain>
        <strain evidence="12 15">NML180581</strain>
        <strain evidence="11 14">NML970147</strain>
    </source>
</reference>
<dbReference type="InterPro" id="IPR000515">
    <property type="entry name" value="MetI-like"/>
</dbReference>
<dbReference type="Gene3D" id="1.10.3720.10">
    <property type="entry name" value="MetI-like"/>
    <property type="match status" value="1"/>
</dbReference>
<feature type="transmembrane region" description="Helical" evidence="8">
    <location>
        <begin position="201"/>
        <end position="220"/>
    </location>
</feature>
<gene>
    <name evidence="12" type="ORF">EBQ24_11195</name>
    <name evidence="10" type="ORF">EBQ25_11620</name>
    <name evidence="11" type="ORF">EBQ26_03020</name>
</gene>
<evidence type="ECO:0000256" key="1">
    <source>
        <dbReference type="ARBA" id="ARBA00004651"/>
    </source>
</evidence>
<evidence type="ECO:0000256" key="8">
    <source>
        <dbReference type="RuleBase" id="RU363032"/>
    </source>
</evidence>
<feature type="transmembrane region" description="Helical" evidence="8">
    <location>
        <begin position="158"/>
        <end position="181"/>
    </location>
</feature>
<accession>A0A3M6QTA4</accession>